<dbReference type="RefSeq" id="WP_070726958.1">
    <property type="nucleotide sequence ID" value="NZ_LT629792.1"/>
</dbReference>
<dbReference type="PROSITE" id="PS00710">
    <property type="entry name" value="PGM_PMM"/>
    <property type="match status" value="1"/>
</dbReference>
<comment type="function">
    <text evidence="6 8">Catalyzes the conversion of glucosamine-6-phosphate to glucosamine-1-phosphate.</text>
</comment>
<dbReference type="EC" id="5.4.2.10" evidence="6 8"/>
<comment type="PTM">
    <text evidence="6">Activated by phosphorylation.</text>
</comment>
<evidence type="ECO:0000259" key="10">
    <source>
        <dbReference type="Pfam" id="PF02878"/>
    </source>
</evidence>
<feature type="active site" description="Phosphoserine intermediate" evidence="6">
    <location>
        <position position="104"/>
    </location>
</feature>
<evidence type="ECO:0000313" key="13">
    <source>
        <dbReference type="EMBL" id="SDU00743.1"/>
    </source>
</evidence>
<dbReference type="PANTHER" id="PTHR42946">
    <property type="entry name" value="PHOSPHOHEXOSE MUTASE"/>
    <property type="match status" value="1"/>
</dbReference>
<evidence type="ECO:0000256" key="5">
    <source>
        <dbReference type="ARBA" id="ARBA00023235"/>
    </source>
</evidence>
<organism evidence="13 14">
    <name type="scientific">Schaalia radingae</name>
    <dbReference type="NCBI Taxonomy" id="131110"/>
    <lineage>
        <taxon>Bacteria</taxon>
        <taxon>Bacillati</taxon>
        <taxon>Actinomycetota</taxon>
        <taxon>Actinomycetes</taxon>
        <taxon>Actinomycetales</taxon>
        <taxon>Actinomycetaceae</taxon>
        <taxon>Schaalia</taxon>
    </lineage>
</organism>
<evidence type="ECO:0000256" key="6">
    <source>
        <dbReference type="HAMAP-Rule" id="MF_01554"/>
    </source>
</evidence>
<comment type="catalytic activity">
    <reaction evidence="6 8">
        <text>alpha-D-glucosamine 1-phosphate = D-glucosamine 6-phosphate</text>
        <dbReference type="Rhea" id="RHEA:23424"/>
        <dbReference type="ChEBI" id="CHEBI:58516"/>
        <dbReference type="ChEBI" id="CHEBI:58725"/>
        <dbReference type="EC" id="5.4.2.10"/>
    </reaction>
</comment>
<dbReference type="SUPFAM" id="SSF53738">
    <property type="entry name" value="Phosphoglucomutase, first 3 domains"/>
    <property type="match status" value="3"/>
</dbReference>
<feature type="modified residue" description="Phosphoserine" evidence="6">
    <location>
        <position position="104"/>
    </location>
</feature>
<feature type="domain" description="Alpha-D-phosphohexomutase alpha/beta/alpha" evidence="12">
    <location>
        <begin position="259"/>
        <end position="366"/>
    </location>
</feature>
<dbReference type="Gene3D" id="3.30.310.50">
    <property type="entry name" value="Alpha-D-phosphohexomutase, C-terminal domain"/>
    <property type="match status" value="1"/>
</dbReference>
<dbReference type="PANTHER" id="PTHR42946:SF1">
    <property type="entry name" value="PHOSPHOGLUCOMUTASE (ALPHA-D-GLUCOSE-1,6-BISPHOSPHATE-DEPENDENT)"/>
    <property type="match status" value="1"/>
</dbReference>
<sequence>MPRLFGTDGVRGLANGELTAQLALELGEAAARHIAGGPKKNGDKPRAIIGRDTRISGEFLDHAISAGLAASGMDVTRIGVVSTPTVAHLTAAENVDLGVMISASHNPMPDNGIKFFARGGFKLADSVEDGIEKLLGADWDRPTGAAVGEVHYDDDWAKHSYIEHLVTSVGSDLHGVRIAVDCANGGASDIGPQALREAGADVVVMNSSPDGRNINDNCGSTHPEQIQAVTVASGADFGVAYDGDADRCLAIDRRGNLIDGDKIMGALALAMHEAGELDHDTLVVTIMSNLGLKLAMEKAGITTVQTAVGDRYVLEAMIEGGFALGGEQSGHVIARHHATTGDGVLTSMLLARLVHESGRDLADLTAPIERLPQTLINVSGVDKARLHDDQALADEVAAAEKTLGETGRVVMRPSGTEPLVRVMVEAASEDEADRIAQHLADVVRDRLAL</sequence>
<dbReference type="InterPro" id="IPR005846">
    <property type="entry name" value="A-D-PHexomutase_a/b/a-III"/>
</dbReference>
<feature type="binding site" evidence="6">
    <location>
        <position position="242"/>
    </location>
    <ligand>
        <name>Mg(2+)</name>
        <dbReference type="ChEBI" id="CHEBI:18420"/>
    </ligand>
</feature>
<evidence type="ECO:0000256" key="3">
    <source>
        <dbReference type="ARBA" id="ARBA00022723"/>
    </source>
</evidence>
<name>A0ABY0V9G8_9ACTO</name>
<evidence type="ECO:0000313" key="14">
    <source>
        <dbReference type="Proteomes" id="UP000198976"/>
    </source>
</evidence>
<evidence type="ECO:0000256" key="2">
    <source>
        <dbReference type="ARBA" id="ARBA00022553"/>
    </source>
</evidence>
<dbReference type="Pfam" id="PF00408">
    <property type="entry name" value="PGM_PMM_IV"/>
    <property type="match status" value="1"/>
</dbReference>
<dbReference type="InterPro" id="IPR005841">
    <property type="entry name" value="Alpha-D-phosphohexomutase_SF"/>
</dbReference>
<keyword evidence="4 6" id="KW-0460">Magnesium</keyword>
<accession>A0ABY0V9G8</accession>
<feature type="domain" description="Alpha-D-phosphohexomutase C-terminal" evidence="9">
    <location>
        <begin position="375"/>
        <end position="441"/>
    </location>
</feature>
<dbReference type="CDD" id="cd05802">
    <property type="entry name" value="GlmM"/>
    <property type="match status" value="1"/>
</dbReference>
<dbReference type="SUPFAM" id="SSF55957">
    <property type="entry name" value="Phosphoglucomutase, C-terminal domain"/>
    <property type="match status" value="1"/>
</dbReference>
<dbReference type="PRINTS" id="PR00509">
    <property type="entry name" value="PGMPMM"/>
</dbReference>
<evidence type="ECO:0000259" key="12">
    <source>
        <dbReference type="Pfam" id="PF02880"/>
    </source>
</evidence>
<evidence type="ECO:0000256" key="4">
    <source>
        <dbReference type="ARBA" id="ARBA00022842"/>
    </source>
</evidence>
<dbReference type="InterPro" id="IPR016066">
    <property type="entry name" value="A-D-PHexomutase_CS"/>
</dbReference>
<dbReference type="InterPro" id="IPR005844">
    <property type="entry name" value="A-D-PHexomutase_a/b/a-I"/>
</dbReference>
<dbReference type="Pfam" id="PF02879">
    <property type="entry name" value="PGM_PMM_II"/>
    <property type="match status" value="1"/>
</dbReference>
<dbReference type="NCBIfam" id="TIGR01455">
    <property type="entry name" value="glmM"/>
    <property type="match status" value="1"/>
</dbReference>
<dbReference type="HAMAP" id="MF_01554_B">
    <property type="entry name" value="GlmM_B"/>
    <property type="match status" value="1"/>
</dbReference>
<keyword evidence="3 6" id="KW-0479">Metal-binding</keyword>
<feature type="binding site" evidence="6">
    <location>
        <position position="246"/>
    </location>
    <ligand>
        <name>Mg(2+)</name>
        <dbReference type="ChEBI" id="CHEBI:18420"/>
    </ligand>
</feature>
<comment type="cofactor">
    <cofactor evidence="6">
        <name>Mg(2+)</name>
        <dbReference type="ChEBI" id="CHEBI:18420"/>
    </cofactor>
    <text evidence="6">Binds 1 Mg(2+) ion per subunit.</text>
</comment>
<feature type="binding site" evidence="6">
    <location>
        <position position="244"/>
    </location>
    <ligand>
        <name>Mg(2+)</name>
        <dbReference type="ChEBI" id="CHEBI:18420"/>
    </ligand>
</feature>
<dbReference type="EMBL" id="LT629792">
    <property type="protein sequence ID" value="SDU00743.1"/>
    <property type="molecule type" value="Genomic_DNA"/>
</dbReference>
<dbReference type="Proteomes" id="UP000198976">
    <property type="component" value="Chromosome I"/>
</dbReference>
<evidence type="ECO:0000259" key="9">
    <source>
        <dbReference type="Pfam" id="PF00408"/>
    </source>
</evidence>
<dbReference type="Pfam" id="PF02878">
    <property type="entry name" value="PGM_PMM_I"/>
    <property type="match status" value="1"/>
</dbReference>
<dbReference type="InterPro" id="IPR050060">
    <property type="entry name" value="Phosphoglucosamine_mutase"/>
</dbReference>
<keyword evidence="14" id="KW-1185">Reference proteome</keyword>
<keyword evidence="5 6" id="KW-0413">Isomerase</keyword>
<feature type="domain" description="Alpha-D-phosphohexomutase alpha/beta/alpha" evidence="10">
    <location>
        <begin position="3"/>
        <end position="135"/>
    </location>
</feature>
<dbReference type="Pfam" id="PF02880">
    <property type="entry name" value="PGM_PMM_III"/>
    <property type="match status" value="1"/>
</dbReference>
<dbReference type="Gene3D" id="3.40.120.10">
    <property type="entry name" value="Alpha-D-Glucose-1,6-Bisphosphate, subunit A, domain 3"/>
    <property type="match status" value="3"/>
</dbReference>
<gene>
    <name evidence="6" type="primary">glmM</name>
    <name evidence="13" type="ORF">SAMN04489714_1580</name>
</gene>
<dbReference type="InterPro" id="IPR006352">
    <property type="entry name" value="GlmM_bact"/>
</dbReference>
<dbReference type="InterPro" id="IPR005843">
    <property type="entry name" value="A-D-PHexomutase_C"/>
</dbReference>
<dbReference type="InterPro" id="IPR036900">
    <property type="entry name" value="A-D-PHexomutase_C_sf"/>
</dbReference>
<evidence type="ECO:0000259" key="11">
    <source>
        <dbReference type="Pfam" id="PF02879"/>
    </source>
</evidence>
<dbReference type="InterPro" id="IPR005845">
    <property type="entry name" value="A-D-PHexomutase_a/b/a-II"/>
</dbReference>
<proteinExistence type="inferred from homology"/>
<comment type="similarity">
    <text evidence="1 6 7">Belongs to the phosphohexose mutase family.</text>
</comment>
<dbReference type="InterPro" id="IPR016055">
    <property type="entry name" value="A-D-PHexomutase_a/b/a-I/II/III"/>
</dbReference>
<feature type="binding site" description="via phosphate group" evidence="6">
    <location>
        <position position="104"/>
    </location>
    <ligand>
        <name>Mg(2+)</name>
        <dbReference type="ChEBI" id="CHEBI:18420"/>
    </ligand>
</feature>
<reference evidence="13 14" key="1">
    <citation type="submission" date="2016-10" db="EMBL/GenBank/DDBJ databases">
        <authorList>
            <person name="Varghese N."/>
            <person name="Submissions S."/>
        </authorList>
    </citation>
    <scope>NUCLEOTIDE SEQUENCE [LARGE SCALE GENOMIC DNA]</scope>
    <source>
        <strain evidence="13 14">DSM 9169</strain>
    </source>
</reference>
<evidence type="ECO:0000256" key="1">
    <source>
        <dbReference type="ARBA" id="ARBA00010231"/>
    </source>
</evidence>
<keyword evidence="2 6" id="KW-0597">Phosphoprotein</keyword>
<evidence type="ECO:0000256" key="7">
    <source>
        <dbReference type="RuleBase" id="RU004326"/>
    </source>
</evidence>
<protein>
    <recommendedName>
        <fullName evidence="6 8">Phosphoglucosamine mutase</fullName>
        <ecNumber evidence="6 8">5.4.2.10</ecNumber>
    </recommendedName>
</protein>
<evidence type="ECO:0000256" key="8">
    <source>
        <dbReference type="RuleBase" id="RU004327"/>
    </source>
</evidence>
<feature type="domain" description="Alpha-D-phosphohexomutase alpha/beta/alpha" evidence="11">
    <location>
        <begin position="160"/>
        <end position="255"/>
    </location>
</feature>